<gene>
    <name evidence="5" type="ORF">K3166_11885</name>
</gene>
<evidence type="ECO:0000313" key="6">
    <source>
        <dbReference type="Proteomes" id="UP000824280"/>
    </source>
</evidence>
<name>A0ABX8ZCZ8_9SPHN</name>
<dbReference type="PANTHER" id="PTHR32347">
    <property type="entry name" value="EFFLUX SYSTEM COMPONENT YKNX-RELATED"/>
    <property type="match status" value="1"/>
</dbReference>
<reference evidence="5 6" key="1">
    <citation type="submission" date="2021-08" db="EMBL/GenBank/DDBJ databases">
        <title>Comparative Genomics Analysis of the Genus Qipengyuania Reveals Extensive Genetic Diversity and Metabolic Versatility, Including the Description of Fifteen Novel Species.</title>
        <authorList>
            <person name="Liu Y."/>
        </authorList>
    </citation>
    <scope>NUCLEOTIDE SEQUENCE [LARGE SCALE GENOMIC DNA]</scope>
    <source>
        <strain evidence="5 6">1XM2-8</strain>
    </source>
</reference>
<keyword evidence="6" id="KW-1185">Reference proteome</keyword>
<keyword evidence="3" id="KW-0175">Coiled coil</keyword>
<dbReference type="Proteomes" id="UP000824280">
    <property type="component" value="Chromosome"/>
</dbReference>
<protein>
    <submittedName>
        <fullName evidence="5">Efflux RND transporter periplasmic adaptor subunit</fullName>
    </submittedName>
</protein>
<proteinExistence type="inferred from homology"/>
<dbReference type="PANTHER" id="PTHR32347:SF29">
    <property type="entry name" value="UPF0194 MEMBRANE PROTEIN YBHG"/>
    <property type="match status" value="1"/>
</dbReference>
<dbReference type="InterPro" id="IPR058637">
    <property type="entry name" value="YknX-like_C"/>
</dbReference>
<comment type="similarity">
    <text evidence="2">Belongs to the membrane fusion protein (MFP) (TC 8.A.1) family.</text>
</comment>
<evidence type="ECO:0000313" key="5">
    <source>
        <dbReference type="EMBL" id="QZD86876.1"/>
    </source>
</evidence>
<evidence type="ECO:0000256" key="3">
    <source>
        <dbReference type="ARBA" id="ARBA00023054"/>
    </source>
</evidence>
<evidence type="ECO:0000256" key="1">
    <source>
        <dbReference type="ARBA" id="ARBA00004196"/>
    </source>
</evidence>
<evidence type="ECO:0000256" key="2">
    <source>
        <dbReference type="ARBA" id="ARBA00009477"/>
    </source>
</evidence>
<dbReference type="Gene3D" id="1.10.287.470">
    <property type="entry name" value="Helix hairpin bin"/>
    <property type="match status" value="1"/>
</dbReference>
<dbReference type="EMBL" id="CP081297">
    <property type="protein sequence ID" value="QZD86876.1"/>
    <property type="molecule type" value="Genomic_DNA"/>
</dbReference>
<organism evidence="5 6">
    <name type="scientific">Qipengyuania psychrotolerans</name>
    <dbReference type="NCBI Taxonomy" id="2867238"/>
    <lineage>
        <taxon>Bacteria</taxon>
        <taxon>Pseudomonadati</taxon>
        <taxon>Pseudomonadota</taxon>
        <taxon>Alphaproteobacteria</taxon>
        <taxon>Sphingomonadales</taxon>
        <taxon>Erythrobacteraceae</taxon>
        <taxon>Qipengyuania</taxon>
    </lineage>
</organism>
<feature type="domain" description="YknX-like C-terminal permuted SH3-like" evidence="4">
    <location>
        <begin position="318"/>
        <end position="382"/>
    </location>
</feature>
<dbReference type="InterPro" id="IPR050465">
    <property type="entry name" value="UPF0194_transport"/>
</dbReference>
<comment type="subcellular location">
    <subcellularLocation>
        <location evidence="1">Cell envelope</location>
    </subcellularLocation>
</comment>
<dbReference type="Gene3D" id="2.40.50.100">
    <property type="match status" value="1"/>
</dbReference>
<sequence>MWARIKSWRWAMIIAALLVAGLAYSFWPEAEAVDLGSVTQGPMEVGLTDDGVTRVHDLYTVTAPVTGYVTRIELEPGDQVVAGQTVIARMAGIPSQPLDKRSRAEIANAISGSRAGEASASAALRLAEADLGRAEALADRGFLAKAELDARRAAASSARSELARTRAETRRLQSLLAEPAASGLPSGGAVAVRSPESGVVLRRLVESEGVVTQGAALVEIGNPARIEVVADLLSREAAQIEPGDAVKITRWGGEDALPGRVRRIEPFGKLKISALGIEEQRVNVIIDFEPAAAQRIARLGHGYQVDATVILWSENEVVRVPVGALFRAPEGGWQVFVENGGKAQLRDIEVGYINEDFAQVLGGLQEGERVILNPSGNIADGTRATPRD</sequence>
<dbReference type="Gene3D" id="2.40.420.20">
    <property type="match status" value="1"/>
</dbReference>
<dbReference type="RefSeq" id="WP_221422417.1">
    <property type="nucleotide sequence ID" value="NZ_CP081297.1"/>
</dbReference>
<dbReference type="InterPro" id="IPR006143">
    <property type="entry name" value="RND_pump_MFP"/>
</dbReference>
<dbReference type="Pfam" id="PF25989">
    <property type="entry name" value="YknX_C"/>
    <property type="match status" value="1"/>
</dbReference>
<accession>A0ABX8ZCZ8</accession>
<evidence type="ECO:0000259" key="4">
    <source>
        <dbReference type="Pfam" id="PF25989"/>
    </source>
</evidence>
<dbReference type="Gene3D" id="2.40.30.170">
    <property type="match status" value="1"/>
</dbReference>
<dbReference type="NCBIfam" id="TIGR01730">
    <property type="entry name" value="RND_mfp"/>
    <property type="match status" value="1"/>
</dbReference>